<proteinExistence type="predicted"/>
<reference evidence="1 2" key="1">
    <citation type="journal article" date="2018" name="Science">
        <title>The opium poppy genome and morphinan production.</title>
        <authorList>
            <person name="Guo L."/>
            <person name="Winzer T."/>
            <person name="Yang X."/>
            <person name="Li Y."/>
            <person name="Ning Z."/>
            <person name="He Z."/>
            <person name="Teodor R."/>
            <person name="Lu Y."/>
            <person name="Bowser T.A."/>
            <person name="Graham I.A."/>
            <person name="Ye K."/>
        </authorList>
    </citation>
    <scope>NUCLEOTIDE SEQUENCE [LARGE SCALE GENOMIC DNA]</scope>
    <source>
        <strain evidence="2">cv. HN1</strain>
        <tissue evidence="1">Leaves</tissue>
    </source>
</reference>
<evidence type="ECO:0000313" key="1">
    <source>
        <dbReference type="EMBL" id="RZC55894.1"/>
    </source>
</evidence>
<name>A0A4Y7J440_PAPSO</name>
<evidence type="ECO:0000313" key="2">
    <source>
        <dbReference type="Proteomes" id="UP000316621"/>
    </source>
</evidence>
<dbReference type="Gramene" id="RZC55894">
    <property type="protein sequence ID" value="RZC55894"/>
    <property type="gene ID" value="C5167_014746"/>
</dbReference>
<keyword evidence="2" id="KW-1185">Reference proteome</keyword>
<organism evidence="1 2">
    <name type="scientific">Papaver somniferum</name>
    <name type="common">Opium poppy</name>
    <dbReference type="NCBI Taxonomy" id="3469"/>
    <lineage>
        <taxon>Eukaryota</taxon>
        <taxon>Viridiplantae</taxon>
        <taxon>Streptophyta</taxon>
        <taxon>Embryophyta</taxon>
        <taxon>Tracheophyta</taxon>
        <taxon>Spermatophyta</taxon>
        <taxon>Magnoliopsida</taxon>
        <taxon>Ranunculales</taxon>
        <taxon>Papaveraceae</taxon>
        <taxon>Papaveroideae</taxon>
        <taxon>Papaver</taxon>
    </lineage>
</organism>
<accession>A0A4Y7J440</accession>
<dbReference type="EMBL" id="CM010717">
    <property type="protein sequence ID" value="RZC55894.1"/>
    <property type="molecule type" value="Genomic_DNA"/>
</dbReference>
<gene>
    <name evidence="1" type="ORF">C5167_014746</name>
</gene>
<sequence length="242" mass="28205">MMRLHTKVLKEAHLAVQNYLGELNNTWIIITTPLSEGADSDDDDSRREQYRQFADWNKCEDNNYFSEGYTSSENSAIPNDAEEEEDIPGLLRENVNAAGKDMVVAWVTSIVLTYMKERLHTKPPTIRKMVLKKKKVQISYWTALRARHMCLEKIHGLGSYERSFRLVPELCHQIKAINPSNIAVWTITFFSDHEKVIDVAVTENFEGIQHNQRSCFRHIDHRMIQKFPALMKWHGNYQKPTI</sequence>
<dbReference type="Proteomes" id="UP000316621">
    <property type="component" value="Chromosome 3"/>
</dbReference>
<protein>
    <submittedName>
        <fullName evidence="1">Uncharacterized protein</fullName>
    </submittedName>
</protein>
<dbReference type="AlphaFoldDB" id="A0A4Y7J440"/>